<proteinExistence type="predicted"/>
<accession>A0A9N9AJ27</accession>
<dbReference type="InterPro" id="IPR039894">
    <property type="entry name" value="Pus10-like"/>
</dbReference>
<dbReference type="OrthoDB" id="271937at2759"/>
<sequence>MFLTKIPSAGFGIKKTRVKGKHIRTGDSRPNIINALQKVSDEEFLKYVVKDEKMAFESLDVSQTPWIINGVKLAPTSVSECIGEKIRELLRPFFMEIINPRNPFPSQKALNAVQEEINKENLGRTVPNFGDMIGCHADILALDVLEVDLDTEDKDLEHEGFLISHSQTVLLINKFILPGKIWLKL</sequence>
<evidence type="ECO:0000313" key="2">
    <source>
        <dbReference type="Proteomes" id="UP000789396"/>
    </source>
</evidence>
<comment type="caution">
    <text evidence="1">The sequence shown here is derived from an EMBL/GenBank/DDBJ whole genome shotgun (WGS) entry which is preliminary data.</text>
</comment>
<keyword evidence="2" id="KW-1185">Reference proteome</keyword>
<gene>
    <name evidence="1" type="ORF">RFULGI_LOCUS3781</name>
</gene>
<protein>
    <submittedName>
        <fullName evidence="1">18323_t:CDS:1</fullName>
    </submittedName>
</protein>
<dbReference type="AlphaFoldDB" id="A0A9N9AJ27"/>
<name>A0A9N9AJ27_9GLOM</name>
<dbReference type="Proteomes" id="UP000789396">
    <property type="component" value="Unassembled WGS sequence"/>
</dbReference>
<feature type="non-terminal residue" evidence="1">
    <location>
        <position position="185"/>
    </location>
</feature>
<dbReference type="EMBL" id="CAJVPZ010003477">
    <property type="protein sequence ID" value="CAG8530773.1"/>
    <property type="molecule type" value="Genomic_DNA"/>
</dbReference>
<reference evidence="1" key="1">
    <citation type="submission" date="2021-06" db="EMBL/GenBank/DDBJ databases">
        <authorList>
            <person name="Kallberg Y."/>
            <person name="Tangrot J."/>
            <person name="Rosling A."/>
        </authorList>
    </citation>
    <scope>NUCLEOTIDE SEQUENCE</scope>
    <source>
        <strain evidence="1">IN212</strain>
    </source>
</reference>
<dbReference type="GO" id="GO:0031119">
    <property type="term" value="P:tRNA pseudouridine synthesis"/>
    <property type="evidence" value="ECO:0007669"/>
    <property type="project" value="TreeGrafter"/>
</dbReference>
<evidence type="ECO:0000313" key="1">
    <source>
        <dbReference type="EMBL" id="CAG8530773.1"/>
    </source>
</evidence>
<dbReference type="PANTHER" id="PTHR21568">
    <property type="entry name" value="TRNA PSEUDOURIDINE SYNTHASE PUS10"/>
    <property type="match status" value="1"/>
</dbReference>
<dbReference type="PANTHER" id="PTHR21568:SF0">
    <property type="entry name" value="TRNA PSEUDOURIDINE SYNTHASE PUS10"/>
    <property type="match status" value="1"/>
</dbReference>
<dbReference type="GO" id="GO:0009982">
    <property type="term" value="F:pseudouridine synthase activity"/>
    <property type="evidence" value="ECO:0007669"/>
    <property type="project" value="TreeGrafter"/>
</dbReference>
<organism evidence="1 2">
    <name type="scientific">Racocetra fulgida</name>
    <dbReference type="NCBI Taxonomy" id="60492"/>
    <lineage>
        <taxon>Eukaryota</taxon>
        <taxon>Fungi</taxon>
        <taxon>Fungi incertae sedis</taxon>
        <taxon>Mucoromycota</taxon>
        <taxon>Glomeromycotina</taxon>
        <taxon>Glomeromycetes</taxon>
        <taxon>Diversisporales</taxon>
        <taxon>Gigasporaceae</taxon>
        <taxon>Racocetra</taxon>
    </lineage>
</organism>